<dbReference type="SUPFAM" id="SSF53098">
    <property type="entry name" value="Ribonuclease H-like"/>
    <property type="match status" value="1"/>
</dbReference>
<dbReference type="SMART" id="SM01411">
    <property type="entry name" value="Ephrin_rec_like"/>
    <property type="match status" value="12"/>
</dbReference>
<evidence type="ECO:0000313" key="3">
    <source>
        <dbReference type="EMBL" id="PRW33060.1"/>
    </source>
</evidence>
<feature type="domain" description="Tyrosine-protein kinase ephrin type A/B receptor-like" evidence="2">
    <location>
        <begin position="1806"/>
        <end position="1847"/>
    </location>
</feature>
<feature type="compositionally biased region" description="Low complexity" evidence="1">
    <location>
        <begin position="1048"/>
        <end position="1090"/>
    </location>
</feature>
<dbReference type="CDD" id="cd00185">
    <property type="entry name" value="TNFRSF"/>
    <property type="match status" value="1"/>
</dbReference>
<feature type="region of interest" description="Disordered" evidence="1">
    <location>
        <begin position="517"/>
        <end position="554"/>
    </location>
</feature>
<dbReference type="SUPFAM" id="SSF48452">
    <property type="entry name" value="TPR-like"/>
    <property type="match status" value="1"/>
</dbReference>
<proteinExistence type="predicted"/>
<feature type="region of interest" description="Disordered" evidence="1">
    <location>
        <begin position="1036"/>
        <end position="1112"/>
    </location>
</feature>
<dbReference type="InterPro" id="IPR011990">
    <property type="entry name" value="TPR-like_helical_dom_sf"/>
</dbReference>
<dbReference type="Gene3D" id="1.25.40.10">
    <property type="entry name" value="Tetratricopeptide repeat domain"/>
    <property type="match status" value="1"/>
</dbReference>
<protein>
    <recommendedName>
        <fullName evidence="2">Tyrosine-protein kinase ephrin type A/B receptor-like domain-containing protein</fullName>
    </recommendedName>
</protein>
<dbReference type="PANTHER" id="PTHR46967">
    <property type="entry name" value="INSULIN-LIKE GROWTH FACTOR BINDING PROTEIN,N-TERMINAL"/>
    <property type="match status" value="1"/>
</dbReference>
<feature type="region of interest" description="Disordered" evidence="1">
    <location>
        <begin position="767"/>
        <end position="816"/>
    </location>
</feature>
<feature type="compositionally biased region" description="Gly residues" evidence="1">
    <location>
        <begin position="781"/>
        <end position="790"/>
    </location>
</feature>
<evidence type="ECO:0000313" key="4">
    <source>
        <dbReference type="Proteomes" id="UP000239899"/>
    </source>
</evidence>
<feature type="compositionally biased region" description="Low complexity" evidence="1">
    <location>
        <begin position="517"/>
        <end position="547"/>
    </location>
</feature>
<name>A0A2P6TG28_CHLSO</name>
<comment type="caution">
    <text evidence="3">The sequence shown here is derived from an EMBL/GenBank/DDBJ whole genome shotgun (WGS) entry which is preliminary data.</text>
</comment>
<dbReference type="InterPro" id="IPR011641">
    <property type="entry name" value="Tyr-kin_ephrin_A/B_rcpt-like"/>
</dbReference>
<dbReference type="SUPFAM" id="SSF57184">
    <property type="entry name" value="Growth factor receptor domain"/>
    <property type="match status" value="4"/>
</dbReference>
<gene>
    <name evidence="3" type="ORF">C2E21_7981</name>
</gene>
<reference evidence="3 4" key="1">
    <citation type="journal article" date="2018" name="Plant J.">
        <title>Genome sequences of Chlorella sorokiniana UTEX 1602 and Micractinium conductrix SAG 241.80: implications to maltose excretion by a green alga.</title>
        <authorList>
            <person name="Arriola M.B."/>
            <person name="Velmurugan N."/>
            <person name="Zhang Y."/>
            <person name="Plunkett M.H."/>
            <person name="Hondzo H."/>
            <person name="Barney B.M."/>
        </authorList>
    </citation>
    <scope>NUCLEOTIDE SEQUENCE [LARGE SCALE GENOMIC DNA]</scope>
    <source>
        <strain evidence="4">UTEX 1602</strain>
    </source>
</reference>
<dbReference type="Proteomes" id="UP000239899">
    <property type="component" value="Unassembled WGS sequence"/>
</dbReference>
<dbReference type="PANTHER" id="PTHR46967:SF1">
    <property type="entry name" value="KERATIN-ASSOCIATED PROTEIN 16-1-LIKE"/>
    <property type="match status" value="1"/>
</dbReference>
<feature type="region of interest" description="Disordered" evidence="1">
    <location>
        <begin position="1"/>
        <end position="27"/>
    </location>
</feature>
<evidence type="ECO:0000256" key="1">
    <source>
        <dbReference type="SAM" id="MobiDB-lite"/>
    </source>
</evidence>
<accession>A0A2P6TG28</accession>
<dbReference type="Gene3D" id="2.10.50.10">
    <property type="entry name" value="Tumor Necrosis Factor Receptor, subunit A, domain 2"/>
    <property type="match status" value="6"/>
</dbReference>
<dbReference type="Gene3D" id="3.30.420.10">
    <property type="entry name" value="Ribonuclease H-like superfamily/Ribonuclease H"/>
    <property type="match status" value="1"/>
</dbReference>
<sequence length="2290" mass="232405">MAHPLHPLSQQLPWSAPPPELRTGNVPEGVDGLQALALQGRWREVVQRARATTATNTATALRVGTWTILALLKLGMAEDAATEMAKLGSLEDPAFLGSRAQGHPSLVPFALRVLRAELPWRLGRQQESLDRLHALLHWCAAQESSAAAAGAAATPEAAAAGAAAGGGAPAAAALGQALWRQRHRGLSLLLASRHSQLRQYPSALALLNELLRRDGCDAEAWAEAGAVQAQLGDLTAAQHSLRLAEQLLESGQQGAGGAATGQQPSAEQQRRRQALLHRNRGLLAFLQHDYRGAAKEFAAAAAADPTDAAAASNQALALMYSNHLGQAAAVLEHAFQQAPAAMMQEAIVTNLASIYELMGDLGSKQLFADWVAAAAPDDFDLKCTKTGAAMSGHELRTDLPTLYAAADAAAAAFAGGGAAMLRAVLRSVLQQGIRRVAGGETQLQAVPFEALKAALLRAVAADDQLSSFDPSGPALPKLLRQLASAGLVDWGGSTSSGKGGLIALRADRLLDQLWRQRAASGPAPAPRSAAPSPGLNRSASGGSRRSAPTPLGLGMPRIPAAFEGLSLTDDSCTVRLNLGPIPAGKAQCTHAVKWLKAAVDSAVPGASPAAQVQRVALNALLSGFKKSGSWSFTLRAAPSAETSALLLNALSAHPEMASCYREQYSSDLLSLLREPACSQLVQLAATGDGQTQVLLRVDRLAQAFIAAAGQAGGTGSPQHAAGLERQEQSLQVVATEAAAQAAAAQLWDAPEVGLAFVWEAATHSGGSTAGGMDGGSASAEAGGGSAGVDGSGSISPSEGSTGTGGGEGGHGDTRADGSSACSGVGALAHVLLCAPGGGCFAFDLREGGQAVARQLASVLERELIAKVLHDGRDGCGALFKAHDIRCTSLWDTQVAFGLLQYICGLGSPGGAGAAVEPPVGLDPLLCQYGLLPGSPRLGEGSGGNAASISGGLLEDTGWDDTLPACANVTQGPSCTLSPLGPATYNGTSYEAHYTYYVPAAWELENTYFFWRCFYVCDASNPADTAEVRAESSFTVANPIQRSPPPPAAIAASSPSETSQPEPAAPKASAKAAPTEASPAQSAAAPALTALPAPPSPPPPPPSPPPPPYAFGSASATIASIQKDPITGVIFAPPGNVLYVTATCRVAGRYAQTSDESWPAQVQICGDPPGSSNCAKTKYNSSGEFLQPVSVTYDGVTYTATYNFSVDNAWIAPQDITYRYFFCLYNGTEGLSQRSGASLDVPRPPPPPPSPPPPALTCFFCGEASLVLTGGDYSDPYAVCFPQFRVNVTWSAALQKSFLRIVPDVMANSLKYGEANATNGAKDCPKSWVTTLVAPIEGGDVGDLNFAFVRAMRAASFSAAFVEGGAFDGGFDGANRAVLDTPGTGPVLTYAVNGGSLGSAVFPATTAAAACGAVPGCADAGQQASGRRKVLGTAGRYTVSFGGVNIQALCPAGHSCDGVSMAPCPAGQQATFVGSTECTACAVDTYAVDAGNSHCEPCPGYSHAHFPGSTGCLACFFGEPKLIAGAFADAAGAAPLFPDNMPSEQPSTGYRIYSADTDLAACSTLHPFSKCDSTQNKMIAFEIDGSCALRAFVLGDSKCSQMEDMAVVQGAYKTLTTIESRPSDLVDEVNGGEAQNGVSLVADATSLALVKLGAGDCGTNLVRQGAGATQLSQCPAGTELEANKQSDADTSVFVPQACGPCEPGKKCGGAGANRFTDLCLPGTASNLWGALDCAACQGLTAAVTSGSVKCQECAAGTTPSSDKSSCVLCPVGTYNTVPGAPCISCPAGTYREADGGDGTECTKCSPGAWSAAGAGECTLCLPGSAAPEEGSTSCSACPAGSFSPIAGSHECDVCEPGSFSNTTAASSCYKCLPGYITISSGDAGATFCTACGKGTFRAGNATDNKCQSCPAGYETKVAGAASTCTPCSRGSFAAAPNTVTCSACPAGKYADVTGLKSCKICAAGFVSTGDSGLPASGALALGNAAATGSTRCTACPYRTFRPSIYAANTCTACPTGRETKLASGASTCVACIPGTVLLATANRLSTNCTACPAGTFSGAPGTAMQCTACPAGSAVSDTGNQACDICPPGTYQNAAGQLSCVECPVGTYSEMTGAKALSDCKLAPAGNFAEGTGNDGFTPCLAGTYQDKLGQGACKACPPGFACPAGCVNPKPCAAGFFADMKQPFCRECPKGQYQDQTKQRACKPCPAGAYCPNTKTSSPLKCPAGTFNKNLGSATATSCAKCPVNSITTTAGQQACMQCGSGTWTGRLTGQSRCWPTTQALPSQAVPTGR</sequence>
<feature type="domain" description="Tyrosine-protein kinase ephrin type A/B receptor-like" evidence="2">
    <location>
        <begin position="1882"/>
        <end position="1921"/>
    </location>
</feature>
<dbReference type="EMBL" id="LHPG02000018">
    <property type="protein sequence ID" value="PRW33060.1"/>
    <property type="molecule type" value="Genomic_DNA"/>
</dbReference>
<feature type="region of interest" description="Disordered" evidence="1">
    <location>
        <begin position="252"/>
        <end position="272"/>
    </location>
</feature>
<feature type="compositionally biased region" description="Pro residues" evidence="1">
    <location>
        <begin position="1091"/>
        <end position="1108"/>
    </location>
</feature>
<dbReference type="Pfam" id="PF07699">
    <property type="entry name" value="Ephrin_rec_like"/>
    <property type="match status" value="5"/>
</dbReference>
<organism evidence="3 4">
    <name type="scientific">Chlorella sorokiniana</name>
    <name type="common">Freshwater green alga</name>
    <dbReference type="NCBI Taxonomy" id="3076"/>
    <lineage>
        <taxon>Eukaryota</taxon>
        <taxon>Viridiplantae</taxon>
        <taxon>Chlorophyta</taxon>
        <taxon>core chlorophytes</taxon>
        <taxon>Trebouxiophyceae</taxon>
        <taxon>Chlorellales</taxon>
        <taxon>Chlorellaceae</taxon>
        <taxon>Chlorella clade</taxon>
        <taxon>Chlorella</taxon>
    </lineage>
</organism>
<dbReference type="InterPro" id="IPR012337">
    <property type="entry name" value="RNaseH-like_sf"/>
</dbReference>
<dbReference type="STRING" id="3076.A0A2P6TG28"/>
<dbReference type="InterPro" id="IPR036397">
    <property type="entry name" value="RNaseH_sf"/>
</dbReference>
<dbReference type="Gene3D" id="2.10.220.10">
    <property type="entry name" value="Hormone Receptor, Insulin-like Growth Factor Receptor 1, Chain A, domain 2"/>
    <property type="match status" value="1"/>
</dbReference>
<feature type="domain" description="Tyrosine-protein kinase ephrin type A/B receptor-like" evidence="2">
    <location>
        <begin position="2074"/>
        <end position="2119"/>
    </location>
</feature>
<dbReference type="InterPro" id="IPR009030">
    <property type="entry name" value="Growth_fac_rcpt_cys_sf"/>
</dbReference>
<evidence type="ECO:0000259" key="2">
    <source>
        <dbReference type="Pfam" id="PF07699"/>
    </source>
</evidence>
<dbReference type="OrthoDB" id="507282at2759"/>
<feature type="domain" description="Tyrosine-protein kinase ephrin type A/B receptor-like" evidence="2">
    <location>
        <begin position="2175"/>
        <end position="2222"/>
    </location>
</feature>
<feature type="compositionally biased region" description="Low complexity" evidence="1">
    <location>
        <begin position="791"/>
        <end position="800"/>
    </location>
</feature>
<keyword evidence="4" id="KW-1185">Reference proteome</keyword>
<dbReference type="GO" id="GO:0003676">
    <property type="term" value="F:nucleic acid binding"/>
    <property type="evidence" value="ECO:0007669"/>
    <property type="project" value="InterPro"/>
</dbReference>
<feature type="domain" description="Tyrosine-protein kinase ephrin type A/B receptor-like" evidence="2">
    <location>
        <begin position="1473"/>
        <end position="1511"/>
    </location>
</feature>